<evidence type="ECO:0000256" key="10">
    <source>
        <dbReference type="ARBA" id="ARBA00023004"/>
    </source>
</evidence>
<comment type="catalytic activity">
    <reaction evidence="12">
        <text>a 5'-end triphospho-ribonucleoside in mRNA + H2O = a 5'-end phospho-ribonucleoside in mRNA + diphosphate + H(+)</text>
        <dbReference type="Rhea" id="RHEA:78683"/>
        <dbReference type="Rhea" id="RHEA-COMP:15692"/>
        <dbReference type="Rhea" id="RHEA-COMP:17164"/>
        <dbReference type="ChEBI" id="CHEBI:15377"/>
        <dbReference type="ChEBI" id="CHEBI:15378"/>
        <dbReference type="ChEBI" id="CHEBI:33019"/>
        <dbReference type="ChEBI" id="CHEBI:138282"/>
        <dbReference type="ChEBI" id="CHEBI:167618"/>
    </reaction>
    <physiologicalReaction direction="left-to-right" evidence="12">
        <dbReference type="Rhea" id="RHEA:78684"/>
    </physiologicalReaction>
</comment>
<dbReference type="GO" id="GO:0004518">
    <property type="term" value="F:nuclease activity"/>
    <property type="evidence" value="ECO:0007669"/>
    <property type="project" value="UniProtKB-KW"/>
</dbReference>
<evidence type="ECO:0000256" key="2">
    <source>
        <dbReference type="ARBA" id="ARBA00004569"/>
    </source>
</evidence>
<evidence type="ECO:0000256" key="9">
    <source>
        <dbReference type="ARBA" id="ARBA00022982"/>
    </source>
</evidence>
<dbReference type="PANTHER" id="PTHR12395:SF9">
    <property type="entry name" value="DECAPPING AND EXORIBONUCLEASE PROTEIN"/>
    <property type="match status" value="1"/>
</dbReference>
<dbReference type="GO" id="GO:0000166">
    <property type="term" value="F:nucleotide binding"/>
    <property type="evidence" value="ECO:0007669"/>
    <property type="project" value="UniProtKB-KW"/>
</dbReference>
<dbReference type="GO" id="GO:0009055">
    <property type="term" value="F:electron transfer activity"/>
    <property type="evidence" value="ECO:0007669"/>
    <property type="project" value="InterPro"/>
</dbReference>
<keyword evidence="8 14" id="KW-0479">Metal-binding</keyword>
<comment type="cofactor">
    <cofactor evidence="1 15">
        <name>a divalent metal cation</name>
        <dbReference type="ChEBI" id="CHEBI:60240"/>
    </cofactor>
</comment>
<evidence type="ECO:0000259" key="17">
    <source>
        <dbReference type="PROSITE" id="PS51007"/>
    </source>
</evidence>
<dbReference type="GO" id="GO:0005634">
    <property type="term" value="C:nucleus"/>
    <property type="evidence" value="ECO:0007669"/>
    <property type="project" value="UniProtKB-SubCell"/>
</dbReference>
<dbReference type="Pfam" id="PF08652">
    <property type="entry name" value="RAI1"/>
    <property type="match status" value="1"/>
</dbReference>
<comment type="catalytic activity">
    <reaction evidence="11">
        <text>a 5'-end (N(7)-methyl 5'-triphosphoguanosine)-ribonucleoside-ribonucleotide in mRNA + H2O = a (N(7)-methyl 5'-triphosphoguanosine)-nucleoside + a 5'-end phospho-ribonucleoside in mRNA + H(+)</text>
        <dbReference type="Rhea" id="RHEA:66928"/>
        <dbReference type="Rhea" id="RHEA-COMP:15692"/>
        <dbReference type="Rhea" id="RHEA-COMP:17313"/>
        <dbReference type="ChEBI" id="CHEBI:15377"/>
        <dbReference type="ChEBI" id="CHEBI:15378"/>
        <dbReference type="ChEBI" id="CHEBI:138282"/>
        <dbReference type="ChEBI" id="CHEBI:172876"/>
        <dbReference type="ChEBI" id="CHEBI:172877"/>
    </reaction>
    <physiologicalReaction direction="left-to-right" evidence="11">
        <dbReference type="Rhea" id="RHEA:66929"/>
    </physiologicalReaction>
</comment>
<dbReference type="OrthoDB" id="5853397at2759"/>
<dbReference type="EMBL" id="BJWK01000006">
    <property type="protein sequence ID" value="GEM08868.1"/>
    <property type="molecule type" value="Genomic_DNA"/>
</dbReference>
<evidence type="ECO:0000256" key="6">
    <source>
        <dbReference type="ARBA" id="ARBA00022617"/>
    </source>
</evidence>
<feature type="domain" description="Cytochrome c" evidence="17">
    <location>
        <begin position="494"/>
        <end position="592"/>
    </location>
</feature>
<feature type="region of interest" description="Disordered" evidence="16">
    <location>
        <begin position="460"/>
        <end position="489"/>
    </location>
</feature>
<dbReference type="InterPro" id="IPR039039">
    <property type="entry name" value="RAI1-like_fam"/>
</dbReference>
<protein>
    <recommendedName>
        <fullName evidence="15">Decapping nuclease</fullName>
        <ecNumber evidence="15">3.6.1.-</ecNumber>
    </recommendedName>
</protein>
<evidence type="ECO:0000256" key="11">
    <source>
        <dbReference type="ARBA" id="ARBA00044676"/>
    </source>
</evidence>
<comment type="caution">
    <text evidence="18">The sequence shown here is derived from an EMBL/GenBank/DDBJ whole genome shotgun (WGS) entry which is preliminary data.</text>
</comment>
<dbReference type="AlphaFoldDB" id="A0A511KES1"/>
<dbReference type="Gene3D" id="1.10.760.10">
    <property type="entry name" value="Cytochrome c-like domain"/>
    <property type="match status" value="1"/>
</dbReference>
<organism evidence="18 19">
    <name type="scientific">Rhodotorula toruloides</name>
    <name type="common">Yeast</name>
    <name type="synonym">Rhodosporidium toruloides</name>
    <dbReference type="NCBI Taxonomy" id="5286"/>
    <lineage>
        <taxon>Eukaryota</taxon>
        <taxon>Fungi</taxon>
        <taxon>Dikarya</taxon>
        <taxon>Basidiomycota</taxon>
        <taxon>Pucciniomycotina</taxon>
        <taxon>Microbotryomycetes</taxon>
        <taxon>Sporidiobolales</taxon>
        <taxon>Sporidiobolaceae</taxon>
        <taxon>Rhodotorula</taxon>
    </lineage>
</organism>
<keyword evidence="15" id="KW-0547">Nucleotide-binding</keyword>
<dbReference type="SUPFAM" id="SSF46626">
    <property type="entry name" value="Cytochrome c"/>
    <property type="match status" value="1"/>
</dbReference>
<evidence type="ECO:0000256" key="7">
    <source>
        <dbReference type="ARBA" id="ARBA00022660"/>
    </source>
</evidence>
<evidence type="ECO:0000313" key="19">
    <source>
        <dbReference type="Proteomes" id="UP000321518"/>
    </source>
</evidence>
<evidence type="ECO:0000256" key="5">
    <source>
        <dbReference type="ARBA" id="ARBA00022448"/>
    </source>
</evidence>
<sequence length="593" mass="64544">MSAPHRKRPRTSPPPKSAQPSAQSPATGDPSTTTTAFASSIPPGPSSPASAPAPSTSLPIRPPAHYLTSPPPTFQLPLHLTSFSYSPSRQLLLDPQNKDDALAWYREPRMGSDLNRGFREAVWRDGGVDEGLDALLDTLSAWAARDPTGGTDDVLSKVSVITWRGMMTKLMLAVYEADNAAKGRRVDGWEMNAMVLDGCLYLEESNPPAKLAAKSASESSNALASYYGYSFESWCTTPLPWPSSPSVVERFAVPNTNVQWCSVVKTSLGEFRTIVGGEVDCVRAGADKERIETSDFVELKTNLLIQSQRDEVNFERHKLLKHYVQSFLLGVPTITVGFRTRAGHLTGLQSFNTLDIPRLVRGKPHAWDPQACLASARSLLAFIHSTISAHPSTLAVSSSSSSEDHPVFRISFDPSSSGGPHLSIRELSKEEVDGEVLAAKRDLGNRVGFLSERWVTEVRERRSRVEERQTAAGPTAPPTNGTSSQSRALGFESGDAAKGANLFKTRCAQCHTVESGGVGPNLHGLFGRQSGSVESFSYTEANKKAAVHWDEKTLFDYLENPKKYIPGTKMAFAGLKKAKDRNDLITWLKESTA</sequence>
<dbReference type="FunFam" id="1.10.760.10:FF:000001">
    <property type="entry name" value="Cytochrome c iso-1"/>
    <property type="match status" value="1"/>
</dbReference>
<feature type="compositionally biased region" description="Polar residues" evidence="16">
    <location>
        <begin position="478"/>
        <end position="487"/>
    </location>
</feature>
<dbReference type="InterPro" id="IPR002327">
    <property type="entry name" value="Cyt_c_1A/1B"/>
</dbReference>
<name>A0A511KES1_RHOTO</name>
<evidence type="ECO:0000256" key="14">
    <source>
        <dbReference type="PROSITE-ProRule" id="PRU00433"/>
    </source>
</evidence>
<dbReference type="InterPro" id="IPR013961">
    <property type="entry name" value="RAI1"/>
</dbReference>
<dbReference type="GO" id="GO:0005829">
    <property type="term" value="C:cytosol"/>
    <property type="evidence" value="ECO:0007669"/>
    <property type="project" value="TreeGrafter"/>
</dbReference>
<dbReference type="GO" id="GO:0110155">
    <property type="term" value="P:NAD-cap decapping"/>
    <property type="evidence" value="ECO:0007669"/>
    <property type="project" value="TreeGrafter"/>
</dbReference>
<keyword evidence="9" id="KW-0249">Electron transport</keyword>
<dbReference type="GO" id="GO:0046872">
    <property type="term" value="F:metal ion binding"/>
    <property type="evidence" value="ECO:0007669"/>
    <property type="project" value="UniProtKB-KW"/>
</dbReference>
<keyword evidence="10 14" id="KW-0408">Iron</keyword>
<feature type="compositionally biased region" description="Low complexity" evidence="16">
    <location>
        <begin position="36"/>
        <end position="59"/>
    </location>
</feature>
<dbReference type="GO" id="GO:0034353">
    <property type="term" value="F:mRNA 5'-diphosphatase activity"/>
    <property type="evidence" value="ECO:0007669"/>
    <property type="project" value="TreeGrafter"/>
</dbReference>
<feature type="compositionally biased region" description="Basic and acidic residues" evidence="16">
    <location>
        <begin position="460"/>
        <end position="469"/>
    </location>
</feature>
<evidence type="ECO:0000256" key="1">
    <source>
        <dbReference type="ARBA" id="ARBA00001968"/>
    </source>
</evidence>
<dbReference type="PROSITE" id="PS51007">
    <property type="entry name" value="CYTC"/>
    <property type="match status" value="1"/>
</dbReference>
<dbReference type="PANTHER" id="PTHR12395">
    <property type="entry name" value="DOM-3 RELATED"/>
    <property type="match status" value="1"/>
</dbReference>
<reference evidence="18 19" key="1">
    <citation type="submission" date="2019-07" db="EMBL/GenBank/DDBJ databases">
        <title>Rhodotorula toruloides NBRC10032 genome sequencing.</title>
        <authorList>
            <person name="Shida Y."/>
            <person name="Takaku H."/>
            <person name="Ogasawara W."/>
            <person name="Mori K."/>
        </authorList>
    </citation>
    <scope>NUCLEOTIDE SEQUENCE [LARGE SCALE GENOMIC DNA]</scope>
    <source>
        <strain evidence="18 19">NBRC10032</strain>
    </source>
</reference>
<evidence type="ECO:0000256" key="12">
    <source>
        <dbReference type="ARBA" id="ARBA00044692"/>
    </source>
</evidence>
<evidence type="ECO:0000256" key="16">
    <source>
        <dbReference type="SAM" id="MobiDB-lite"/>
    </source>
</evidence>
<dbReference type="EC" id="3.6.1.-" evidence="15"/>
<keyword evidence="15" id="KW-0539">Nucleus</keyword>
<dbReference type="GO" id="GO:0020037">
    <property type="term" value="F:heme binding"/>
    <property type="evidence" value="ECO:0007669"/>
    <property type="project" value="InterPro"/>
</dbReference>
<keyword evidence="15" id="KW-0540">Nuclease</keyword>
<gene>
    <name evidence="18" type="ORF">Rt10032_c06g2885</name>
</gene>
<feature type="region of interest" description="Disordered" evidence="16">
    <location>
        <begin position="1"/>
        <end position="70"/>
    </location>
</feature>
<evidence type="ECO:0000256" key="15">
    <source>
        <dbReference type="RuleBase" id="RU367113"/>
    </source>
</evidence>
<comment type="subcellular location">
    <subcellularLocation>
        <location evidence="2">Mitochondrion intermembrane space</location>
    </subcellularLocation>
    <subcellularLocation>
        <location evidence="15">Nucleus</location>
    </subcellularLocation>
</comment>
<dbReference type="PRINTS" id="PR00604">
    <property type="entry name" value="CYTCHRMECIAB"/>
</dbReference>
<evidence type="ECO:0000256" key="4">
    <source>
        <dbReference type="ARBA" id="ARBA00006562"/>
    </source>
</evidence>
<dbReference type="GO" id="GO:0000956">
    <property type="term" value="P:nuclear-transcribed mRNA catabolic process"/>
    <property type="evidence" value="ECO:0007669"/>
    <property type="project" value="TreeGrafter"/>
</dbReference>
<evidence type="ECO:0000256" key="8">
    <source>
        <dbReference type="ARBA" id="ARBA00022723"/>
    </source>
</evidence>
<dbReference type="Pfam" id="PF00034">
    <property type="entry name" value="Cytochrom_C"/>
    <property type="match status" value="1"/>
</dbReference>
<dbReference type="InterPro" id="IPR036909">
    <property type="entry name" value="Cyt_c-like_dom_sf"/>
</dbReference>
<evidence type="ECO:0000256" key="3">
    <source>
        <dbReference type="ARBA" id="ARBA00006488"/>
    </source>
</evidence>
<comment type="similarity">
    <text evidence="4 15">Belongs to the DXO/Dom3Z family.</text>
</comment>
<evidence type="ECO:0000313" key="18">
    <source>
        <dbReference type="EMBL" id="GEM08868.1"/>
    </source>
</evidence>
<comment type="similarity">
    <text evidence="3">Belongs to the cytochrome c family.</text>
</comment>
<dbReference type="GO" id="GO:0003723">
    <property type="term" value="F:RNA binding"/>
    <property type="evidence" value="ECO:0007669"/>
    <property type="project" value="UniProtKB-KW"/>
</dbReference>
<keyword evidence="7" id="KW-0679">Respiratory chain</keyword>
<dbReference type="GO" id="GO:0005758">
    <property type="term" value="C:mitochondrial intermembrane space"/>
    <property type="evidence" value="ECO:0007669"/>
    <property type="project" value="UniProtKB-SubCell"/>
</dbReference>
<keyword evidence="5" id="KW-0813">Transport</keyword>
<keyword evidence="15" id="KW-0378">Hydrolase</keyword>
<feature type="compositionally biased region" description="Basic residues" evidence="16">
    <location>
        <begin position="1"/>
        <end position="10"/>
    </location>
</feature>
<dbReference type="Proteomes" id="UP000321518">
    <property type="component" value="Unassembled WGS sequence"/>
</dbReference>
<evidence type="ECO:0000256" key="13">
    <source>
        <dbReference type="ARBA" id="ARBA00048124"/>
    </source>
</evidence>
<keyword evidence="15" id="KW-0694">RNA-binding</keyword>
<comment type="catalytic activity">
    <reaction evidence="13">
        <text>a 5'-end NAD(+)-phospho-ribonucleoside in mRNA + H2O = a 5'-end phospho-ribonucleoside in mRNA + NAD(+) + H(+)</text>
        <dbReference type="Rhea" id="RHEA:60880"/>
        <dbReference type="Rhea" id="RHEA-COMP:15692"/>
        <dbReference type="Rhea" id="RHEA-COMP:15698"/>
        <dbReference type="ChEBI" id="CHEBI:15377"/>
        <dbReference type="ChEBI" id="CHEBI:15378"/>
        <dbReference type="ChEBI" id="CHEBI:57540"/>
        <dbReference type="ChEBI" id="CHEBI:138282"/>
        <dbReference type="ChEBI" id="CHEBI:144029"/>
    </reaction>
    <physiologicalReaction direction="left-to-right" evidence="13">
        <dbReference type="Rhea" id="RHEA:60881"/>
    </physiologicalReaction>
</comment>
<accession>A0A511KES1</accession>
<keyword evidence="6 14" id="KW-0349">Heme</keyword>
<dbReference type="InterPro" id="IPR009056">
    <property type="entry name" value="Cyt_c-like_dom"/>
</dbReference>
<proteinExistence type="inferred from homology"/>
<comment type="function">
    <text evidence="15">Decapping enzyme for NAD-capped RNAs: specifically hydrolyzes the nicotinamide adenine dinucleotide (NAD) cap from a subset of RNAs by removing the entire NAD moiety from the 5'-end of an NAD-capped RNA.</text>
</comment>